<reference evidence="1" key="1">
    <citation type="journal article" date="2019" name="bioRxiv">
        <title>The Genome of the Zebra Mussel, Dreissena polymorpha: A Resource for Invasive Species Research.</title>
        <authorList>
            <person name="McCartney M.A."/>
            <person name="Auch B."/>
            <person name="Kono T."/>
            <person name="Mallez S."/>
            <person name="Zhang Y."/>
            <person name="Obille A."/>
            <person name="Becker A."/>
            <person name="Abrahante J.E."/>
            <person name="Garbe J."/>
            <person name="Badalamenti J.P."/>
            <person name="Herman A."/>
            <person name="Mangelson H."/>
            <person name="Liachko I."/>
            <person name="Sullivan S."/>
            <person name="Sone E.D."/>
            <person name="Koren S."/>
            <person name="Silverstein K.A.T."/>
            <person name="Beckman K.B."/>
            <person name="Gohl D.M."/>
        </authorList>
    </citation>
    <scope>NUCLEOTIDE SEQUENCE</scope>
    <source>
        <strain evidence="1">Duluth1</strain>
        <tissue evidence="1">Whole animal</tissue>
    </source>
</reference>
<organism evidence="1 2">
    <name type="scientific">Dreissena polymorpha</name>
    <name type="common">Zebra mussel</name>
    <name type="synonym">Mytilus polymorpha</name>
    <dbReference type="NCBI Taxonomy" id="45954"/>
    <lineage>
        <taxon>Eukaryota</taxon>
        <taxon>Metazoa</taxon>
        <taxon>Spiralia</taxon>
        <taxon>Lophotrochozoa</taxon>
        <taxon>Mollusca</taxon>
        <taxon>Bivalvia</taxon>
        <taxon>Autobranchia</taxon>
        <taxon>Heteroconchia</taxon>
        <taxon>Euheterodonta</taxon>
        <taxon>Imparidentia</taxon>
        <taxon>Neoheterodontei</taxon>
        <taxon>Myida</taxon>
        <taxon>Dreissenoidea</taxon>
        <taxon>Dreissenidae</taxon>
        <taxon>Dreissena</taxon>
    </lineage>
</organism>
<proteinExistence type="predicted"/>
<protein>
    <submittedName>
        <fullName evidence="1">Uncharacterized protein</fullName>
    </submittedName>
</protein>
<gene>
    <name evidence="1" type="ORF">DPMN_141523</name>
</gene>
<comment type="caution">
    <text evidence="1">The sequence shown here is derived from an EMBL/GenBank/DDBJ whole genome shotgun (WGS) entry which is preliminary data.</text>
</comment>
<dbReference type="Proteomes" id="UP000828390">
    <property type="component" value="Unassembled WGS sequence"/>
</dbReference>
<reference evidence="1" key="2">
    <citation type="submission" date="2020-11" db="EMBL/GenBank/DDBJ databases">
        <authorList>
            <person name="McCartney M.A."/>
            <person name="Auch B."/>
            <person name="Kono T."/>
            <person name="Mallez S."/>
            <person name="Becker A."/>
            <person name="Gohl D.M."/>
            <person name="Silverstein K.A.T."/>
            <person name="Koren S."/>
            <person name="Bechman K.B."/>
            <person name="Herman A."/>
            <person name="Abrahante J.E."/>
            <person name="Garbe J."/>
        </authorList>
    </citation>
    <scope>NUCLEOTIDE SEQUENCE</scope>
    <source>
        <strain evidence="1">Duluth1</strain>
        <tissue evidence="1">Whole animal</tissue>
    </source>
</reference>
<accession>A0A9D4GCI5</accession>
<evidence type="ECO:0000313" key="2">
    <source>
        <dbReference type="Proteomes" id="UP000828390"/>
    </source>
</evidence>
<keyword evidence="2" id="KW-1185">Reference proteome</keyword>
<evidence type="ECO:0000313" key="1">
    <source>
        <dbReference type="EMBL" id="KAH3813074.1"/>
    </source>
</evidence>
<dbReference type="AlphaFoldDB" id="A0A9D4GCI5"/>
<sequence>MEVDAEESSDYEGGGGMAATHGFMRKVAGALKEVVSELRVLKGQIHYNSMCAVNGDTPIGYQYVNERQVTARV</sequence>
<name>A0A9D4GCI5_DREPO</name>
<dbReference type="EMBL" id="JAIWYP010000006">
    <property type="protein sequence ID" value="KAH3813074.1"/>
    <property type="molecule type" value="Genomic_DNA"/>
</dbReference>